<feature type="transmembrane region" description="Helical" evidence="5">
    <location>
        <begin position="188"/>
        <end position="206"/>
    </location>
</feature>
<dbReference type="EMBL" id="JANJOU010000015">
    <property type="protein sequence ID" value="MCR0983702.1"/>
    <property type="molecule type" value="Genomic_DNA"/>
</dbReference>
<feature type="transmembrane region" description="Helical" evidence="5">
    <location>
        <begin position="72"/>
        <end position="96"/>
    </location>
</feature>
<evidence type="ECO:0000313" key="6">
    <source>
        <dbReference type="EMBL" id="MCR0983702.1"/>
    </source>
</evidence>
<keyword evidence="7" id="KW-1185">Reference proteome</keyword>
<dbReference type="InterPro" id="IPR051598">
    <property type="entry name" value="TSUP/Inactive_protease-like"/>
</dbReference>
<keyword evidence="5" id="KW-1003">Cell membrane</keyword>
<gene>
    <name evidence="6" type="ORF">NRP21_16735</name>
</gene>
<accession>A0ABT1X993</accession>
<feature type="transmembrane region" description="Helical" evidence="5">
    <location>
        <begin position="103"/>
        <end position="127"/>
    </location>
</feature>
<keyword evidence="2 5" id="KW-0812">Transmembrane</keyword>
<sequence>MPDITYAASGLGVGLLVGLTGVGGGSLMTPLLILLFGVHPASAVGSDLLYAASTKAVGTAVHGLHGSVGWRIVGLLAAGSVPATAFTILLAAYLGIGGGGRSHFIAVALGIVLLLTAAVMLCQKQVVAAVSGLLGRTGRVNTPALTVLVGAMLGVMVTLTSVGAGAIGMTALLILYPKLPAVRLVGSDIAHAVPLTLLAGFGHWWLGTVDFGLVGSLLAGSIPGIILGSLLSNRVPERSLRVCLALVLTAVAFTLIL</sequence>
<feature type="transmembrane region" description="Helical" evidence="5">
    <location>
        <begin position="147"/>
        <end position="176"/>
    </location>
</feature>
<feature type="transmembrane region" description="Helical" evidence="5">
    <location>
        <begin position="239"/>
        <end position="256"/>
    </location>
</feature>
<evidence type="ECO:0000256" key="3">
    <source>
        <dbReference type="ARBA" id="ARBA00022989"/>
    </source>
</evidence>
<comment type="subcellular location">
    <subcellularLocation>
        <location evidence="5">Cell membrane</location>
        <topology evidence="5">Multi-pass membrane protein</topology>
    </subcellularLocation>
    <subcellularLocation>
        <location evidence="1">Membrane</location>
        <topology evidence="1">Multi-pass membrane protein</topology>
    </subcellularLocation>
</comment>
<evidence type="ECO:0000256" key="4">
    <source>
        <dbReference type="ARBA" id="ARBA00023136"/>
    </source>
</evidence>
<comment type="caution">
    <text evidence="6">The sequence shown here is derived from an EMBL/GenBank/DDBJ whole genome shotgun (WGS) entry which is preliminary data.</text>
</comment>
<evidence type="ECO:0000256" key="1">
    <source>
        <dbReference type="ARBA" id="ARBA00004141"/>
    </source>
</evidence>
<protein>
    <recommendedName>
        <fullName evidence="5">Probable membrane transporter protein</fullName>
    </recommendedName>
</protein>
<proteinExistence type="inferred from homology"/>
<keyword evidence="3 5" id="KW-1133">Transmembrane helix</keyword>
<dbReference type="RefSeq" id="WP_257717368.1">
    <property type="nucleotide sequence ID" value="NZ_JANJOU010000015.1"/>
</dbReference>
<feature type="transmembrane region" description="Helical" evidence="5">
    <location>
        <begin position="6"/>
        <end position="24"/>
    </location>
</feature>
<dbReference type="PANTHER" id="PTHR43701">
    <property type="entry name" value="MEMBRANE TRANSPORTER PROTEIN MJ0441-RELATED"/>
    <property type="match status" value="1"/>
</dbReference>
<name>A0ABT1X993_9PROT</name>
<evidence type="ECO:0000256" key="2">
    <source>
        <dbReference type="ARBA" id="ARBA00022692"/>
    </source>
</evidence>
<dbReference type="PANTHER" id="PTHR43701:SF2">
    <property type="entry name" value="MEMBRANE TRANSPORTER PROTEIN YJNA-RELATED"/>
    <property type="match status" value="1"/>
</dbReference>
<comment type="similarity">
    <text evidence="5">Belongs to the 4-toluene sulfonate uptake permease (TSUP) (TC 2.A.102) family.</text>
</comment>
<feature type="transmembrane region" description="Helical" evidence="5">
    <location>
        <begin position="212"/>
        <end position="232"/>
    </location>
</feature>
<reference evidence="6 7" key="1">
    <citation type="submission" date="2022-06" db="EMBL/GenBank/DDBJ databases">
        <title>Roseomonas CN29.</title>
        <authorList>
            <person name="Cheng Y."/>
            <person name="He X."/>
        </authorList>
    </citation>
    <scope>NUCLEOTIDE SEQUENCE [LARGE SCALE GENOMIC DNA]</scope>
    <source>
        <strain evidence="6 7">CN29</strain>
    </source>
</reference>
<keyword evidence="4 5" id="KW-0472">Membrane</keyword>
<dbReference type="InterPro" id="IPR002781">
    <property type="entry name" value="TM_pro_TauE-like"/>
</dbReference>
<evidence type="ECO:0000256" key="5">
    <source>
        <dbReference type="RuleBase" id="RU363041"/>
    </source>
</evidence>
<organism evidence="6 7">
    <name type="scientific">Roseomonas populi</name>
    <dbReference type="NCBI Taxonomy" id="3121582"/>
    <lineage>
        <taxon>Bacteria</taxon>
        <taxon>Pseudomonadati</taxon>
        <taxon>Pseudomonadota</taxon>
        <taxon>Alphaproteobacteria</taxon>
        <taxon>Acetobacterales</taxon>
        <taxon>Roseomonadaceae</taxon>
        <taxon>Roseomonas</taxon>
    </lineage>
</organism>
<dbReference type="Proteomes" id="UP001524642">
    <property type="component" value="Unassembled WGS sequence"/>
</dbReference>
<evidence type="ECO:0000313" key="7">
    <source>
        <dbReference type="Proteomes" id="UP001524642"/>
    </source>
</evidence>
<dbReference type="Pfam" id="PF01925">
    <property type="entry name" value="TauE"/>
    <property type="match status" value="1"/>
</dbReference>